<dbReference type="AlphaFoldDB" id="A0A1H6J5X9"/>
<evidence type="ECO:0000256" key="1">
    <source>
        <dbReference type="ARBA" id="ARBA00022722"/>
    </source>
</evidence>
<dbReference type="PANTHER" id="PTHR23044:SF61">
    <property type="entry name" value="3'-5' EXORIBONUCLEASE 1-RELATED"/>
    <property type="match status" value="1"/>
</dbReference>
<dbReference type="SUPFAM" id="SSF53098">
    <property type="entry name" value="Ribonuclease H-like"/>
    <property type="match status" value="1"/>
</dbReference>
<dbReference type="SMART" id="SM00479">
    <property type="entry name" value="EXOIII"/>
    <property type="match status" value="1"/>
</dbReference>
<evidence type="ECO:0000313" key="5">
    <source>
        <dbReference type="EMBL" id="SEH54377.1"/>
    </source>
</evidence>
<protein>
    <submittedName>
        <fullName evidence="5">Inhibitor of the KinA pathway to sporulation, predicted exonuclease</fullName>
    </submittedName>
</protein>
<dbReference type="Pfam" id="PF00929">
    <property type="entry name" value="RNase_T"/>
    <property type="match status" value="1"/>
</dbReference>
<dbReference type="EMBL" id="FNXF01000001">
    <property type="protein sequence ID" value="SEH54377.1"/>
    <property type="molecule type" value="Genomic_DNA"/>
</dbReference>
<keyword evidence="6" id="KW-1185">Reference proteome</keyword>
<dbReference type="STRING" id="173990.SAMN05660691_00002"/>
<dbReference type="Gene3D" id="3.30.420.10">
    <property type="entry name" value="Ribonuclease H-like superfamily/Ribonuclease H"/>
    <property type="match status" value="1"/>
</dbReference>
<proteinExistence type="predicted"/>
<evidence type="ECO:0000259" key="4">
    <source>
        <dbReference type="SMART" id="SM00479"/>
    </source>
</evidence>
<dbReference type="InterPro" id="IPR013520">
    <property type="entry name" value="Ribonucl_H"/>
</dbReference>
<evidence type="ECO:0000256" key="3">
    <source>
        <dbReference type="ARBA" id="ARBA00022839"/>
    </source>
</evidence>
<gene>
    <name evidence="5" type="ORF">SAMN05660691_00002</name>
</gene>
<dbReference type="InterPro" id="IPR036397">
    <property type="entry name" value="RNaseH_sf"/>
</dbReference>
<dbReference type="InterPro" id="IPR051274">
    <property type="entry name" value="3-5_Exoribonuclease"/>
</dbReference>
<dbReference type="OrthoDB" id="4563729at2"/>
<evidence type="ECO:0000256" key="2">
    <source>
        <dbReference type="ARBA" id="ARBA00022801"/>
    </source>
</evidence>
<keyword evidence="1" id="KW-0540">Nuclease</keyword>
<dbReference type="InterPro" id="IPR012337">
    <property type="entry name" value="RNaseH-like_sf"/>
</dbReference>
<name>A0A1H6J5X9_9GAMM</name>
<dbReference type="GO" id="GO:0006259">
    <property type="term" value="P:DNA metabolic process"/>
    <property type="evidence" value="ECO:0007669"/>
    <property type="project" value="UniProtKB-ARBA"/>
</dbReference>
<dbReference type="PANTHER" id="PTHR23044">
    <property type="entry name" value="3'-5' EXONUCLEASE ERI1-RELATED"/>
    <property type="match status" value="1"/>
</dbReference>
<organism evidence="5 6">
    <name type="scientific">Rheinheimera pacifica</name>
    <dbReference type="NCBI Taxonomy" id="173990"/>
    <lineage>
        <taxon>Bacteria</taxon>
        <taxon>Pseudomonadati</taxon>
        <taxon>Pseudomonadota</taxon>
        <taxon>Gammaproteobacteria</taxon>
        <taxon>Chromatiales</taxon>
        <taxon>Chromatiaceae</taxon>
        <taxon>Rheinheimera</taxon>
    </lineage>
</organism>
<accession>A0A1H6J5X9</accession>
<dbReference type="Proteomes" id="UP000199371">
    <property type="component" value="Unassembled WGS sequence"/>
</dbReference>
<dbReference type="GO" id="GO:0000175">
    <property type="term" value="F:3'-5'-RNA exonuclease activity"/>
    <property type="evidence" value="ECO:0007669"/>
    <property type="project" value="InterPro"/>
</dbReference>
<dbReference type="CDD" id="cd06133">
    <property type="entry name" value="ERI-1_3'hExo_like"/>
    <property type="match status" value="1"/>
</dbReference>
<keyword evidence="3 5" id="KW-0269">Exonuclease</keyword>
<keyword evidence="2" id="KW-0378">Hydrolase</keyword>
<evidence type="ECO:0000313" key="6">
    <source>
        <dbReference type="Proteomes" id="UP000199371"/>
    </source>
</evidence>
<dbReference type="GO" id="GO:0003676">
    <property type="term" value="F:nucleic acid binding"/>
    <property type="evidence" value="ECO:0007669"/>
    <property type="project" value="InterPro"/>
</dbReference>
<dbReference type="InterPro" id="IPR047201">
    <property type="entry name" value="ERI-1_3'hExo-like"/>
</dbReference>
<feature type="domain" description="Exonuclease" evidence="4">
    <location>
        <begin position="4"/>
        <end position="184"/>
    </location>
</feature>
<dbReference type="RefSeq" id="WP_092788887.1">
    <property type="nucleotide sequence ID" value="NZ_FNXF01000001.1"/>
</dbReference>
<sequence length="187" mass="21452">MKKCLLVVDLEATCWDGNVEGLDRKQTVDDMEIIEFGCVIAAYDGTVIDSHSFMVRPQVHPKLSRFCSQLTSITQQAVDSAPVYTEVVELINAWSSKFELAAWGSWGDYDRNQIQAERHRYQITPDFFELVHINLKQRWREGKVSNRRSGLSNALKHHGLCFEGTHHRGIDDARNIARLLPFTKFDT</sequence>
<reference evidence="6" key="1">
    <citation type="submission" date="2016-10" db="EMBL/GenBank/DDBJ databases">
        <authorList>
            <person name="Varghese N."/>
            <person name="Submissions S."/>
        </authorList>
    </citation>
    <scope>NUCLEOTIDE SEQUENCE [LARGE SCALE GENOMIC DNA]</scope>
    <source>
        <strain evidence="6">DSM 17616</strain>
    </source>
</reference>